<dbReference type="GO" id="GO:0005524">
    <property type="term" value="F:ATP binding"/>
    <property type="evidence" value="ECO:0007669"/>
    <property type="project" value="UniProtKB-KW"/>
</dbReference>
<comment type="function">
    <text evidence="9 10">Catalyzes the 2-thiolation of uridine at the wobble position (U34) of tRNA, leading to the formation of s(2)U34.</text>
</comment>
<keyword evidence="1 10" id="KW-0820">tRNA-binding</keyword>
<reference evidence="14" key="3">
    <citation type="journal article" date="2019" name="Microbiol. Resour. Announc.">
        <title>Draft Genome Sequences of Type Strains of Gordonibacter faecihominis, Paraeggerthella hongkongensis, Parvibacter caecicola,Slackia equolifaciens, Slackia faecicanis, and Slackia isoflavoniconvertens.</title>
        <authorList>
            <person name="Danylec N."/>
            <person name="Stoll D.A."/>
            <person name="Dotsch A."/>
            <person name="Huch M."/>
        </authorList>
    </citation>
    <scope>NUCLEOTIDE SEQUENCE</scope>
    <source>
        <strain evidence="14">DSM 27213</strain>
    </source>
</reference>
<sequence>MATGENGARRVALGMSGGVDSAVSAALLMRAGYEVVGVTCRFTDDAAADRAADDAAAVCARLGLRHVERDCAALFESAVVQPFVDAYAAGLTPSPCVGCNACCKLPSLLDAADELGCDVVATGHYARIAQLADNGRYVVKCALDARKDQSYMLALLSQEQLARLVLPLGGTTKAEVRVLAADLGLPVAEKPESQDVCFIEGDYRAFLRERGVDDPPGAIVDCAGAVLGRHDGLSGFTVGQRKGIGVAAREPYYVVGKRSETGELVVGFADEARIANVLVGPVRWQAFVCLDEPRAASVKLRYRSRAVPCIIEPEPEGRVRAVLREPQPTTAPGQFAVFSVGDTVLGGGMIEEVASV</sequence>
<reference evidence="15" key="1">
    <citation type="submission" date="2018-05" db="EMBL/GenBank/DDBJ databases">
        <title>Genome Sequencing of selected type strains of the family Eggerthellaceae.</title>
        <authorList>
            <person name="Danylec N."/>
            <person name="Stoll D.A."/>
            <person name="Doetsch A."/>
            <person name="Huch M."/>
        </authorList>
    </citation>
    <scope>NUCLEOTIDE SEQUENCE [LARGE SCALE GENOMIC DNA]</scope>
    <source>
        <strain evidence="15">DSM 27213</strain>
    </source>
</reference>
<evidence type="ECO:0000313" key="14">
    <source>
        <dbReference type="EMBL" id="ROT90202.1"/>
    </source>
</evidence>
<feature type="active site" description="Nucleophile" evidence="10">
    <location>
        <position position="99"/>
    </location>
</feature>
<dbReference type="EMBL" id="QIBW01000006">
    <property type="protein sequence ID" value="ROT90202.1"/>
    <property type="molecule type" value="Genomic_DNA"/>
</dbReference>
<feature type="active site" description="Cysteine persulfide intermediate" evidence="10">
    <location>
        <position position="197"/>
    </location>
</feature>
<evidence type="ECO:0000256" key="2">
    <source>
        <dbReference type="ARBA" id="ARBA00022679"/>
    </source>
</evidence>
<dbReference type="EC" id="2.8.1.13" evidence="10"/>
<comment type="caution">
    <text evidence="10">Lacks conserved residue(s) required for the propagation of feature annotation.</text>
</comment>
<comment type="caution">
    <text evidence="14">The sequence shown here is derived from an EMBL/GenBank/DDBJ whole genome shotgun (WGS) entry which is preliminary data.</text>
</comment>
<dbReference type="Pfam" id="PF20258">
    <property type="entry name" value="tRNA_Me_trans_C"/>
    <property type="match status" value="1"/>
</dbReference>
<dbReference type="NCBIfam" id="TIGR00420">
    <property type="entry name" value="trmU"/>
    <property type="match status" value="1"/>
</dbReference>
<dbReference type="Gene3D" id="2.30.30.280">
    <property type="entry name" value="Adenine nucleotide alpha hydrolases-like domains"/>
    <property type="match status" value="1"/>
</dbReference>
<keyword evidence="6 10" id="KW-0694">RNA-binding</keyword>
<dbReference type="InterPro" id="IPR046884">
    <property type="entry name" value="MnmA-like_central"/>
</dbReference>
<dbReference type="InterPro" id="IPR023382">
    <property type="entry name" value="MnmA-like_central_sf"/>
</dbReference>
<keyword evidence="4 10" id="KW-0547">Nucleotide-binding</keyword>
<feature type="region of interest" description="Interaction with tRNA" evidence="10">
    <location>
        <begin position="301"/>
        <end position="302"/>
    </location>
</feature>
<keyword evidence="5 10" id="KW-0067">ATP-binding</keyword>
<accession>A0A423UKS1</accession>
<dbReference type="PANTHER" id="PTHR11933:SF5">
    <property type="entry name" value="MITOCHONDRIAL TRNA-SPECIFIC 2-THIOURIDYLASE 1"/>
    <property type="match status" value="1"/>
</dbReference>
<evidence type="ECO:0000256" key="3">
    <source>
        <dbReference type="ARBA" id="ARBA00022694"/>
    </source>
</evidence>
<dbReference type="HAMAP" id="MF_00144">
    <property type="entry name" value="tRNA_thiouridyl_MnmA"/>
    <property type="match status" value="1"/>
</dbReference>
<feature type="domain" description="tRNA-specific 2-thiouridylase MnmA-like central" evidence="12">
    <location>
        <begin position="205"/>
        <end position="267"/>
    </location>
</feature>
<evidence type="ECO:0000259" key="11">
    <source>
        <dbReference type="Pfam" id="PF20258"/>
    </source>
</evidence>
<protein>
    <recommendedName>
        <fullName evidence="10">tRNA-specific 2-thiouridylase MnmA</fullName>
        <ecNumber evidence="10">2.8.1.13</ecNumber>
    </recommendedName>
</protein>
<keyword evidence="7" id="KW-1015">Disulfide bond</keyword>
<dbReference type="AlphaFoldDB" id="A0A423UKS1"/>
<dbReference type="CDD" id="cd01998">
    <property type="entry name" value="MnmA_TRMU-like"/>
    <property type="match status" value="1"/>
</dbReference>
<reference evidence="13 16" key="4">
    <citation type="journal article" date="2019" name="Nat. Med.">
        <title>A library of human gut bacterial isolates paired with longitudinal multiomics data enables mechanistic microbiome research.</title>
        <authorList>
            <person name="Poyet M."/>
            <person name="Groussin M."/>
            <person name="Gibbons S.M."/>
            <person name="Avila-Pacheco J."/>
            <person name="Jiang X."/>
            <person name="Kearney S.M."/>
            <person name="Perrotta A.R."/>
            <person name="Berdy B."/>
            <person name="Zhao S."/>
            <person name="Lieberman T.D."/>
            <person name="Swanson P.K."/>
            <person name="Smith M."/>
            <person name="Roesemann S."/>
            <person name="Alexander J.E."/>
            <person name="Rich S.A."/>
            <person name="Livny J."/>
            <person name="Vlamakis H."/>
            <person name="Clish C."/>
            <person name="Bullock K."/>
            <person name="Deik A."/>
            <person name="Scott J."/>
            <person name="Pierce K.A."/>
            <person name="Xavier R.J."/>
            <person name="Alm E.J."/>
        </authorList>
    </citation>
    <scope>NUCLEOTIDE SEQUENCE [LARGE SCALE GENOMIC DNA]</scope>
    <source>
        <strain evidence="13 16">BIOML-A1</strain>
    </source>
</reference>
<comment type="catalytic activity">
    <reaction evidence="8 10">
        <text>S-sulfanyl-L-cysteinyl-[protein] + uridine(34) in tRNA + AH2 + ATP = 2-thiouridine(34) in tRNA + L-cysteinyl-[protein] + A + AMP + diphosphate + H(+)</text>
        <dbReference type="Rhea" id="RHEA:47032"/>
        <dbReference type="Rhea" id="RHEA-COMP:10131"/>
        <dbReference type="Rhea" id="RHEA-COMP:11726"/>
        <dbReference type="Rhea" id="RHEA-COMP:11727"/>
        <dbReference type="Rhea" id="RHEA-COMP:11728"/>
        <dbReference type="ChEBI" id="CHEBI:13193"/>
        <dbReference type="ChEBI" id="CHEBI:15378"/>
        <dbReference type="ChEBI" id="CHEBI:17499"/>
        <dbReference type="ChEBI" id="CHEBI:29950"/>
        <dbReference type="ChEBI" id="CHEBI:30616"/>
        <dbReference type="ChEBI" id="CHEBI:33019"/>
        <dbReference type="ChEBI" id="CHEBI:61963"/>
        <dbReference type="ChEBI" id="CHEBI:65315"/>
        <dbReference type="ChEBI" id="CHEBI:87170"/>
        <dbReference type="ChEBI" id="CHEBI:456215"/>
        <dbReference type="EC" id="2.8.1.13"/>
    </reaction>
</comment>
<comment type="subcellular location">
    <subcellularLocation>
        <location evidence="10">Cytoplasm</location>
    </subcellularLocation>
</comment>
<keyword evidence="10" id="KW-0963">Cytoplasm</keyword>
<feature type="binding site" evidence="10">
    <location>
        <begin position="14"/>
        <end position="21"/>
    </location>
    <ligand>
        <name>ATP</name>
        <dbReference type="ChEBI" id="CHEBI:30616"/>
    </ligand>
</feature>
<dbReference type="GO" id="GO:0002143">
    <property type="term" value="P:tRNA wobble position uridine thiolation"/>
    <property type="evidence" value="ECO:0007669"/>
    <property type="project" value="TreeGrafter"/>
</dbReference>
<dbReference type="GO" id="GO:0005737">
    <property type="term" value="C:cytoplasm"/>
    <property type="evidence" value="ECO:0007669"/>
    <property type="project" value="UniProtKB-SubCell"/>
</dbReference>
<evidence type="ECO:0000256" key="10">
    <source>
        <dbReference type="HAMAP-Rule" id="MF_00144"/>
    </source>
</evidence>
<name>A0A423UKS1_9ACTN</name>
<evidence type="ECO:0000256" key="9">
    <source>
        <dbReference type="ARBA" id="ARBA00056575"/>
    </source>
</evidence>
<evidence type="ECO:0000259" key="12">
    <source>
        <dbReference type="Pfam" id="PF20259"/>
    </source>
</evidence>
<dbReference type="InterPro" id="IPR014729">
    <property type="entry name" value="Rossmann-like_a/b/a_fold"/>
</dbReference>
<reference evidence="14" key="2">
    <citation type="journal article" date="2019" name="Int. J. Syst. Evol. Microbiol.">
        <title>Gordonibacter faecihominis is a later heterotypic synonym of Gordonibacter urolithinfaciens.</title>
        <authorList>
            <person name="Danylec N."/>
            <person name="Stoll D.A."/>
            <person name="Huch M."/>
        </authorList>
    </citation>
    <scope>NUCLEOTIDE SEQUENCE</scope>
    <source>
        <strain evidence="14">DSM 27213</strain>
    </source>
</reference>
<dbReference type="Proteomes" id="UP000285258">
    <property type="component" value="Unassembled WGS sequence"/>
</dbReference>
<keyword evidence="2 10" id="KW-0808">Transferase</keyword>
<dbReference type="PANTHER" id="PTHR11933">
    <property type="entry name" value="TRNA 5-METHYLAMINOMETHYL-2-THIOURIDYLATE -METHYLTRANSFERASE"/>
    <property type="match status" value="1"/>
</dbReference>
<proteinExistence type="inferred from homology"/>
<evidence type="ECO:0000256" key="6">
    <source>
        <dbReference type="ARBA" id="ARBA00022884"/>
    </source>
</evidence>
<evidence type="ECO:0000256" key="1">
    <source>
        <dbReference type="ARBA" id="ARBA00022555"/>
    </source>
</evidence>
<evidence type="ECO:0000313" key="16">
    <source>
        <dbReference type="Proteomes" id="UP000462865"/>
    </source>
</evidence>
<dbReference type="Pfam" id="PF03054">
    <property type="entry name" value="tRNA_Me_trans"/>
    <property type="match status" value="1"/>
</dbReference>
<evidence type="ECO:0000256" key="5">
    <source>
        <dbReference type="ARBA" id="ARBA00022840"/>
    </source>
</evidence>
<dbReference type="InterPro" id="IPR046885">
    <property type="entry name" value="MnmA-like_C"/>
</dbReference>
<dbReference type="InterPro" id="IPR004506">
    <property type="entry name" value="MnmA-like"/>
</dbReference>
<dbReference type="Gene3D" id="2.40.30.10">
    <property type="entry name" value="Translation factors"/>
    <property type="match status" value="1"/>
</dbReference>
<feature type="binding site" evidence="10">
    <location>
        <position position="123"/>
    </location>
    <ligand>
        <name>ATP</name>
        <dbReference type="ChEBI" id="CHEBI:30616"/>
    </ligand>
</feature>
<evidence type="ECO:0000256" key="7">
    <source>
        <dbReference type="ARBA" id="ARBA00023157"/>
    </source>
</evidence>
<dbReference type="GO" id="GO:0000049">
    <property type="term" value="F:tRNA binding"/>
    <property type="evidence" value="ECO:0007669"/>
    <property type="project" value="UniProtKB-KW"/>
</dbReference>
<dbReference type="EMBL" id="WKZA01000015">
    <property type="protein sequence ID" value="MSA94442.1"/>
    <property type="molecule type" value="Genomic_DNA"/>
</dbReference>
<dbReference type="SUPFAM" id="SSF52402">
    <property type="entry name" value="Adenine nucleotide alpha hydrolases-like"/>
    <property type="match status" value="1"/>
</dbReference>
<feature type="site" description="Interaction with tRNA" evidence="10">
    <location>
        <position position="124"/>
    </location>
</feature>
<dbReference type="GO" id="GO:0103016">
    <property type="term" value="F:tRNA-uridine 2-sulfurtransferase activity"/>
    <property type="evidence" value="ECO:0007669"/>
    <property type="project" value="UniProtKB-EC"/>
</dbReference>
<dbReference type="Gene3D" id="3.40.50.620">
    <property type="entry name" value="HUPs"/>
    <property type="match status" value="1"/>
</dbReference>
<feature type="region of interest" description="Interaction with tRNA" evidence="10">
    <location>
        <begin position="147"/>
        <end position="149"/>
    </location>
</feature>
<gene>
    <name evidence="10 13" type="primary">mnmA</name>
    <name evidence="14" type="ORF">DMP12_06585</name>
    <name evidence="13" type="ORF">GKG38_05100</name>
</gene>
<dbReference type="Proteomes" id="UP000462865">
    <property type="component" value="Unassembled WGS sequence"/>
</dbReference>
<evidence type="ECO:0000256" key="4">
    <source>
        <dbReference type="ARBA" id="ARBA00022741"/>
    </source>
</evidence>
<evidence type="ECO:0000313" key="13">
    <source>
        <dbReference type="EMBL" id="MSA94442.1"/>
    </source>
</evidence>
<feature type="site" description="Interaction with tRNA" evidence="10">
    <location>
        <position position="334"/>
    </location>
</feature>
<evidence type="ECO:0000256" key="8">
    <source>
        <dbReference type="ARBA" id="ARBA00051542"/>
    </source>
</evidence>
<dbReference type="NCBIfam" id="NF001138">
    <property type="entry name" value="PRK00143.1"/>
    <property type="match status" value="1"/>
</dbReference>
<dbReference type="Pfam" id="PF20259">
    <property type="entry name" value="tRNA_Me_trans_M"/>
    <property type="match status" value="1"/>
</dbReference>
<comment type="similarity">
    <text evidence="10">Belongs to the MnmA/TRMU family.</text>
</comment>
<feature type="domain" description="tRNA-specific 2-thiouridylase MnmA-like C-terminal" evidence="11">
    <location>
        <begin position="282"/>
        <end position="350"/>
    </location>
</feature>
<keyword evidence="3 10" id="KW-0819">tRNA processing</keyword>
<dbReference type="RefSeq" id="WP_123649875.1">
    <property type="nucleotide sequence ID" value="NZ_CP168029.1"/>
</dbReference>
<dbReference type="FunFam" id="2.30.30.280:FF:000001">
    <property type="entry name" value="tRNA-specific 2-thiouridylase MnmA"/>
    <property type="match status" value="1"/>
</dbReference>
<evidence type="ECO:0000313" key="15">
    <source>
        <dbReference type="Proteomes" id="UP000285258"/>
    </source>
</evidence>
<organism evidence="14 15">
    <name type="scientific">Gordonibacter urolithinfaciens</name>
    <dbReference type="NCBI Taxonomy" id="1335613"/>
    <lineage>
        <taxon>Bacteria</taxon>
        <taxon>Bacillati</taxon>
        <taxon>Actinomycetota</taxon>
        <taxon>Coriobacteriia</taxon>
        <taxon>Eggerthellales</taxon>
        <taxon>Eggerthellaceae</taxon>
        <taxon>Gordonibacter</taxon>
    </lineage>
</organism>